<evidence type="ECO:0000256" key="1">
    <source>
        <dbReference type="SAM" id="Coils"/>
    </source>
</evidence>
<feature type="domain" description="Glycosyltransferase Maf N-terminal" evidence="3">
    <location>
        <begin position="75"/>
        <end position="131"/>
    </location>
</feature>
<protein>
    <recommendedName>
        <fullName evidence="6">DUF115 domain-containing protein</fullName>
    </recommendedName>
</protein>
<proteinExistence type="predicted"/>
<evidence type="ECO:0008006" key="6">
    <source>
        <dbReference type="Google" id="ProtNLM"/>
    </source>
</evidence>
<accession>A0A917CMU0</accession>
<dbReference type="RefSeq" id="WP_188528894.1">
    <property type="nucleotide sequence ID" value="NZ_BMGR01000002.1"/>
</dbReference>
<evidence type="ECO:0000259" key="3">
    <source>
        <dbReference type="Pfam" id="PF20157"/>
    </source>
</evidence>
<dbReference type="Proteomes" id="UP000644756">
    <property type="component" value="Unassembled WGS sequence"/>
</dbReference>
<dbReference type="InterPro" id="IPR045376">
    <property type="entry name" value="Maf_N"/>
</dbReference>
<sequence>MTFEKNMQLLKESYHNAWQYIEAAKDSIQKEPVEIQQARNGQANLCVQYGGKTVYLHSQYNPMNEAEKWTEPYIEQIKQSKHVFFFGLGMGYHIESLAKYLKTTPYTIYEPIPAVLYRMMQARPLHPIANKNLKNIVCGSSLETFLRFYFDNFTNDVLVIINPVYERAFPELTKTFIETFKKSLEMKRTSIHTNLGYERLWSYNAQINLMKVIETPNILRLKNKVFDRKPIVLVAAGPSLEEEIENLRYIKQKGLAYIFAVGSANKALLSHQIYPDAVVSYDPNTYNHQVLSEIMNNNITDIPLIFGSTIGYQTLEVYPGPMLHMFMSQDHISPYFLNKEQLTSNDEVITDAASVAVVALQVANKLNAGTVVLVGQNFSFKNQQYYSQGIQYDTRSTFLGKEELEGLIAVEDVYGGEVQTNEAHNIARGQMEQVIVDMPDIPVINTTKGGAKIKGSRFEELSEVIKNRLKEAAVEQDWYKENAAVYDYGYIQKQQLVMNAQHEELHKLMINIVKTLKKLESAAAISHIKKTNDMLDQISKQNKDLFRNEYYRVFIEPMVRVQFDIFQKSVLELNELNNKIKKARAIVKSFGAFVLSCQEAIRDNEPIFNVLKQQLGEKVMQALNYDRQEIQ</sequence>
<evidence type="ECO:0000313" key="5">
    <source>
        <dbReference type="Proteomes" id="UP000644756"/>
    </source>
</evidence>
<dbReference type="Pfam" id="PF20157">
    <property type="entry name" value="Maf_flag10_N"/>
    <property type="match status" value="1"/>
</dbReference>
<keyword evidence="5" id="KW-1185">Reference proteome</keyword>
<gene>
    <name evidence="4" type="ORF">GCM10010916_05970</name>
</gene>
<dbReference type="EMBL" id="BMGR01000002">
    <property type="protein sequence ID" value="GGF91479.1"/>
    <property type="molecule type" value="Genomic_DNA"/>
</dbReference>
<dbReference type="PANTHER" id="PTHR41786">
    <property type="entry name" value="MOTILITY ACCESSORY FACTOR MAF"/>
    <property type="match status" value="1"/>
</dbReference>
<dbReference type="PANTHER" id="PTHR41786:SF1">
    <property type="entry name" value="6-HYDROXYMETHYLPTERIN DIPHOSPHOKINASE MPTE-LIKE DOMAIN-CONTAINING PROTEIN"/>
    <property type="match status" value="1"/>
</dbReference>
<dbReference type="AlphaFoldDB" id="A0A917CMU0"/>
<evidence type="ECO:0000313" key="4">
    <source>
        <dbReference type="EMBL" id="GGF91479.1"/>
    </source>
</evidence>
<feature type="coiled-coil region" evidence="1">
    <location>
        <begin position="528"/>
        <end position="586"/>
    </location>
</feature>
<evidence type="ECO:0000259" key="2">
    <source>
        <dbReference type="Pfam" id="PF01973"/>
    </source>
</evidence>
<keyword evidence="1" id="KW-0175">Coiled coil</keyword>
<dbReference type="Pfam" id="PF01973">
    <property type="entry name" value="MptE-like"/>
    <property type="match status" value="1"/>
</dbReference>
<reference evidence="4" key="2">
    <citation type="submission" date="2020-09" db="EMBL/GenBank/DDBJ databases">
        <authorList>
            <person name="Sun Q."/>
            <person name="Zhou Y."/>
        </authorList>
    </citation>
    <scope>NUCLEOTIDE SEQUENCE</scope>
    <source>
        <strain evidence="4">CGMCC 1.12987</strain>
    </source>
</reference>
<feature type="domain" description="6-hydroxymethylpterin diphosphokinase MptE-like" evidence="2">
    <location>
        <begin position="207"/>
        <end position="382"/>
    </location>
</feature>
<dbReference type="InterPro" id="IPR002826">
    <property type="entry name" value="MptE-like"/>
</dbReference>
<comment type="caution">
    <text evidence="4">The sequence shown here is derived from an EMBL/GenBank/DDBJ whole genome shotgun (WGS) entry which is preliminary data.</text>
</comment>
<name>A0A917CMU0_9BACL</name>
<organism evidence="4 5">
    <name type="scientific">Paenibacillus abyssi</name>
    <dbReference type="NCBI Taxonomy" id="1340531"/>
    <lineage>
        <taxon>Bacteria</taxon>
        <taxon>Bacillati</taxon>
        <taxon>Bacillota</taxon>
        <taxon>Bacilli</taxon>
        <taxon>Bacillales</taxon>
        <taxon>Paenibacillaceae</taxon>
        <taxon>Paenibacillus</taxon>
    </lineage>
</organism>
<reference evidence="4" key="1">
    <citation type="journal article" date="2014" name="Int. J. Syst. Evol. Microbiol.">
        <title>Complete genome sequence of Corynebacterium casei LMG S-19264T (=DSM 44701T), isolated from a smear-ripened cheese.</title>
        <authorList>
            <consortium name="US DOE Joint Genome Institute (JGI-PGF)"/>
            <person name="Walter F."/>
            <person name="Albersmeier A."/>
            <person name="Kalinowski J."/>
            <person name="Ruckert C."/>
        </authorList>
    </citation>
    <scope>NUCLEOTIDE SEQUENCE</scope>
    <source>
        <strain evidence="4">CGMCC 1.12987</strain>
    </source>
</reference>